<evidence type="ECO:0000313" key="1">
    <source>
        <dbReference type="EMBL" id="CAD8419173.1"/>
    </source>
</evidence>
<name>A0A7S0CDY7_9STRA</name>
<sequence length="121" mass="13520">MGETGFFSLWIIPVYFLGGPANGNLARGIWNGLDTLLSPTTIRSESSVTPPEPCPYCRDTRCVPCPNCDDASGYYVTYNREVQCNCCKGRGLVICRSCFGRYDQDPNDLEGIREFMSRMPD</sequence>
<protein>
    <submittedName>
        <fullName evidence="1">Uncharacterized protein</fullName>
    </submittedName>
</protein>
<reference evidence="1" key="1">
    <citation type="submission" date="2021-01" db="EMBL/GenBank/DDBJ databases">
        <authorList>
            <person name="Corre E."/>
            <person name="Pelletier E."/>
            <person name="Niang G."/>
            <person name="Scheremetjew M."/>
            <person name="Finn R."/>
            <person name="Kale V."/>
            <person name="Holt S."/>
            <person name="Cochrane G."/>
            <person name="Meng A."/>
            <person name="Brown T."/>
            <person name="Cohen L."/>
        </authorList>
    </citation>
    <scope>NUCLEOTIDE SEQUENCE</scope>
    <source>
        <strain evidence="1">CCAP1064/1</strain>
    </source>
</reference>
<dbReference type="EMBL" id="HBEL01032677">
    <property type="protein sequence ID" value="CAD8419173.1"/>
    <property type="molecule type" value="Transcribed_RNA"/>
</dbReference>
<accession>A0A7S0CDY7</accession>
<organism evidence="1">
    <name type="scientific">Proboscia inermis</name>
    <dbReference type="NCBI Taxonomy" id="420281"/>
    <lineage>
        <taxon>Eukaryota</taxon>
        <taxon>Sar</taxon>
        <taxon>Stramenopiles</taxon>
        <taxon>Ochrophyta</taxon>
        <taxon>Bacillariophyta</taxon>
        <taxon>Coscinodiscophyceae</taxon>
        <taxon>Rhizosoleniophycidae</taxon>
        <taxon>Rhizosoleniales</taxon>
        <taxon>Rhizosoleniaceae</taxon>
        <taxon>Proboscia</taxon>
    </lineage>
</organism>
<proteinExistence type="predicted"/>
<dbReference type="AlphaFoldDB" id="A0A7S0CDY7"/>
<gene>
    <name evidence="1" type="ORF">PINE0816_LOCUS15308</name>
</gene>